<keyword evidence="11" id="KW-0747">Spliceosome</keyword>
<dbReference type="InterPro" id="IPR032570">
    <property type="entry name" value="SF1-HH"/>
</dbReference>
<dbReference type="SMART" id="SM00322">
    <property type="entry name" value="KH"/>
    <property type="match status" value="1"/>
</dbReference>
<keyword evidence="16" id="KW-1185">Reference proteome</keyword>
<dbReference type="PANTHER" id="PTHR11208">
    <property type="entry name" value="RNA-BINDING PROTEIN RELATED"/>
    <property type="match status" value="1"/>
</dbReference>
<keyword evidence="5 11" id="KW-0863">Zinc-finger</keyword>
<dbReference type="PANTHER" id="PTHR11208:SF45">
    <property type="entry name" value="SPLICING FACTOR 1"/>
    <property type="match status" value="1"/>
</dbReference>
<feature type="region of interest" description="Disordered" evidence="12">
    <location>
        <begin position="394"/>
        <end position="414"/>
    </location>
</feature>
<dbReference type="InterPro" id="IPR001878">
    <property type="entry name" value="Znf_CCHC"/>
</dbReference>
<feature type="domain" description="CCHC-type" evidence="14">
    <location>
        <begin position="386"/>
        <end position="402"/>
    </location>
</feature>
<gene>
    <name evidence="15" type="ORF">SEMRO_59_G034220.1</name>
</gene>
<dbReference type="GO" id="GO:0045131">
    <property type="term" value="F:pre-mRNA branch point binding"/>
    <property type="evidence" value="ECO:0007669"/>
    <property type="project" value="UniProtKB-UniRule"/>
</dbReference>
<dbReference type="Proteomes" id="UP001153069">
    <property type="component" value="Unassembled WGS sequence"/>
</dbReference>
<evidence type="ECO:0000256" key="3">
    <source>
        <dbReference type="ARBA" id="ARBA00022664"/>
    </source>
</evidence>
<feature type="compositionally biased region" description="Low complexity" evidence="12">
    <location>
        <begin position="552"/>
        <end position="594"/>
    </location>
</feature>
<dbReference type="Pfam" id="PF16275">
    <property type="entry name" value="SF1-HH"/>
    <property type="match status" value="1"/>
</dbReference>
<feature type="compositionally biased region" description="Gly residues" evidence="12">
    <location>
        <begin position="530"/>
        <end position="551"/>
    </location>
</feature>
<feature type="compositionally biased region" description="Low complexity" evidence="12">
    <location>
        <begin position="83"/>
        <end position="98"/>
    </location>
</feature>
<dbReference type="GO" id="GO:0003729">
    <property type="term" value="F:mRNA binding"/>
    <property type="evidence" value="ECO:0007669"/>
    <property type="project" value="TreeGrafter"/>
</dbReference>
<feature type="compositionally biased region" description="Pro residues" evidence="12">
    <location>
        <begin position="442"/>
        <end position="493"/>
    </location>
</feature>
<evidence type="ECO:0000256" key="11">
    <source>
        <dbReference type="RuleBase" id="RU367126"/>
    </source>
</evidence>
<name>A0A9N8DGR3_9STRA</name>
<sequence length="608" mass="67006">MGQDGEEAAELVATIRGDHVVMKNWFMSDNPEATALRNKYGSYPSLWKEVLNWPGWKDARKAYLQHSQKGDVPRKRRSRWGNAEDNNSSNNNANNSNEPNKRRSRWGRDQPAPPPVVQNHNSHHQNKPMVPLPGLPGMPTNLSPQDQQKMASLQSRLRVINDKLNNLEAEAARADALPRGHRDRSPSPPPVYGADGKRKNTRAVRWRERFSAERQDILEELMSLNPATRKSAFFKRKRSKKIRIPVEEHPTYNFIGLIIGPRGKTQKELESKTGCKIAIRGRGSVKEGARGRRDGKLMEGDNEPLHVVITGDDQKSVDAATDMIEQMLVVIDDEKNVHKQNQLRELALLNGTLKEDEFCQICAEKGHRSFECPKRFSMNKQSMAVKCAICGDTSHPTRDCTQKAPAGDQKNPQELDSDYMSFMAELDGKKAEKATATNNPSAPAPPTPTNSGRPPPPPSAGLPPPPQGSGPPGGKPPGGMPPPPPGGAPPPPQQNNYGPPGGQGGGGGYYGNQQHHNQHHQQRQQYNHYGRGGGGGGGGQQGGYHQGGHNQGGHQQQQQHYGQQPPYQQQQQQQQQRQAQPGDETSGWDYRSYYGSGGGDAGGFNWWS</sequence>
<dbReference type="AlphaFoldDB" id="A0A9N8DGR3"/>
<proteinExistence type="inferred from homology"/>
<evidence type="ECO:0000259" key="14">
    <source>
        <dbReference type="SMART" id="SM00343"/>
    </source>
</evidence>
<keyword evidence="8 11" id="KW-0508">mRNA splicing</keyword>
<evidence type="ECO:0000256" key="6">
    <source>
        <dbReference type="ARBA" id="ARBA00022833"/>
    </source>
</evidence>
<dbReference type="SMART" id="SM00343">
    <property type="entry name" value="ZnF_C2HC"/>
    <property type="match status" value="2"/>
</dbReference>
<feature type="region of interest" description="Disordered" evidence="12">
    <location>
        <begin position="174"/>
        <end position="200"/>
    </location>
</feature>
<evidence type="ECO:0000256" key="8">
    <source>
        <dbReference type="ARBA" id="ARBA00023187"/>
    </source>
</evidence>
<keyword evidence="7 10" id="KW-0694">RNA-binding</keyword>
<comment type="function">
    <text evidence="11">Necessary for the splicing of pre-mRNA. Has a role in the recognition of the branch site (5'-UACUAAC-3'), the pyrimidine tract and the 3'-splice site at the 3'-end of introns.</text>
</comment>
<dbReference type="GO" id="GO:0000398">
    <property type="term" value="P:mRNA splicing, via spliceosome"/>
    <property type="evidence" value="ECO:0007669"/>
    <property type="project" value="UniProtKB-UniRule"/>
</dbReference>
<evidence type="ECO:0000259" key="13">
    <source>
        <dbReference type="SMART" id="SM00322"/>
    </source>
</evidence>
<evidence type="ECO:0000256" key="1">
    <source>
        <dbReference type="ARBA" id="ARBA00004123"/>
    </source>
</evidence>
<dbReference type="Gene3D" id="3.30.1370.10">
    <property type="entry name" value="K Homology domain, type 1"/>
    <property type="match status" value="1"/>
</dbReference>
<feature type="domain" description="CCHC-type" evidence="14">
    <location>
        <begin position="358"/>
        <end position="374"/>
    </location>
</feature>
<dbReference type="PROSITE" id="PS50084">
    <property type="entry name" value="KH_TYPE_1"/>
    <property type="match status" value="1"/>
</dbReference>
<feature type="compositionally biased region" description="Polar residues" evidence="12">
    <location>
        <begin position="140"/>
        <end position="151"/>
    </location>
</feature>
<dbReference type="CDD" id="cd02395">
    <property type="entry name" value="KH-I_BBP"/>
    <property type="match status" value="1"/>
</dbReference>
<dbReference type="GO" id="GO:0048024">
    <property type="term" value="P:regulation of mRNA splicing, via spliceosome"/>
    <property type="evidence" value="ECO:0007669"/>
    <property type="project" value="TreeGrafter"/>
</dbReference>
<feature type="compositionally biased region" description="Gly residues" evidence="12">
    <location>
        <begin position="499"/>
        <end position="510"/>
    </location>
</feature>
<keyword evidence="9 11" id="KW-0539">Nucleus</keyword>
<evidence type="ECO:0000256" key="10">
    <source>
        <dbReference type="PROSITE-ProRule" id="PRU00117"/>
    </source>
</evidence>
<keyword evidence="6 11" id="KW-0862">Zinc</keyword>
<feature type="region of interest" description="Disordered" evidence="12">
    <location>
        <begin position="430"/>
        <end position="608"/>
    </location>
</feature>
<dbReference type="Gene3D" id="6.10.140.1790">
    <property type="match status" value="1"/>
</dbReference>
<dbReference type="SUPFAM" id="SSF54791">
    <property type="entry name" value="Eukaryotic type KH-domain (KH-domain type I)"/>
    <property type="match status" value="1"/>
</dbReference>
<comment type="subcellular location">
    <subcellularLocation>
        <location evidence="1 11">Nucleus</location>
    </subcellularLocation>
</comment>
<accession>A0A9N8DGR3</accession>
<keyword evidence="3 11" id="KW-0507">mRNA processing</keyword>
<evidence type="ECO:0000256" key="7">
    <source>
        <dbReference type="ARBA" id="ARBA00022884"/>
    </source>
</evidence>
<dbReference type="InterPro" id="IPR045071">
    <property type="entry name" value="BBP-like"/>
</dbReference>
<dbReference type="InterPro" id="IPR047086">
    <property type="entry name" value="SF1-HH_sf"/>
</dbReference>
<evidence type="ECO:0000256" key="4">
    <source>
        <dbReference type="ARBA" id="ARBA00022723"/>
    </source>
</evidence>
<dbReference type="EMBL" id="CAICTM010000058">
    <property type="protein sequence ID" value="CAB9499369.1"/>
    <property type="molecule type" value="Genomic_DNA"/>
</dbReference>
<dbReference type="GO" id="GO:0008270">
    <property type="term" value="F:zinc ion binding"/>
    <property type="evidence" value="ECO:0007669"/>
    <property type="project" value="UniProtKB-UniRule"/>
</dbReference>
<feature type="compositionally biased region" description="Basic and acidic residues" evidence="12">
    <location>
        <begin position="174"/>
        <end position="185"/>
    </location>
</feature>
<dbReference type="Gene3D" id="4.10.60.10">
    <property type="entry name" value="Zinc finger, CCHC-type"/>
    <property type="match status" value="1"/>
</dbReference>
<comment type="caution">
    <text evidence="15">The sequence shown here is derived from an EMBL/GenBank/DDBJ whole genome shotgun (WGS) entry which is preliminary data.</text>
</comment>
<keyword evidence="4 11" id="KW-0479">Metal-binding</keyword>
<comment type="similarity">
    <text evidence="2 11">Belongs to the BBP/SF1 family.</text>
</comment>
<evidence type="ECO:0000313" key="16">
    <source>
        <dbReference type="Proteomes" id="UP001153069"/>
    </source>
</evidence>
<dbReference type="Pfam" id="PF22675">
    <property type="entry name" value="KH-I_KHDC4-BBP"/>
    <property type="match status" value="1"/>
</dbReference>
<evidence type="ECO:0000313" key="15">
    <source>
        <dbReference type="EMBL" id="CAB9499369.1"/>
    </source>
</evidence>
<dbReference type="InterPro" id="IPR036875">
    <property type="entry name" value="Znf_CCHC_sf"/>
</dbReference>
<dbReference type="GO" id="GO:0005681">
    <property type="term" value="C:spliceosomal complex"/>
    <property type="evidence" value="ECO:0007669"/>
    <property type="project" value="UniProtKB-KW"/>
</dbReference>
<dbReference type="SUPFAM" id="SSF57756">
    <property type="entry name" value="Retrovirus zinc finger-like domains"/>
    <property type="match status" value="1"/>
</dbReference>
<reference evidence="15" key="1">
    <citation type="submission" date="2020-06" db="EMBL/GenBank/DDBJ databases">
        <authorList>
            <consortium name="Plant Systems Biology data submission"/>
        </authorList>
    </citation>
    <scope>NUCLEOTIDE SEQUENCE</scope>
    <source>
        <strain evidence="15">D6</strain>
    </source>
</reference>
<dbReference type="InterPro" id="IPR055256">
    <property type="entry name" value="KH_1_KHDC4/BBP-like"/>
</dbReference>
<protein>
    <recommendedName>
        <fullName evidence="11">Branchpoint-bridging protein</fullName>
    </recommendedName>
</protein>
<dbReference type="InterPro" id="IPR004087">
    <property type="entry name" value="KH_dom"/>
</dbReference>
<feature type="domain" description="K Homology" evidence="13">
    <location>
        <begin position="238"/>
        <end position="329"/>
    </location>
</feature>
<dbReference type="OrthoDB" id="6777263at2759"/>
<evidence type="ECO:0000256" key="9">
    <source>
        <dbReference type="ARBA" id="ARBA00023242"/>
    </source>
</evidence>
<organism evidence="15 16">
    <name type="scientific">Seminavis robusta</name>
    <dbReference type="NCBI Taxonomy" id="568900"/>
    <lineage>
        <taxon>Eukaryota</taxon>
        <taxon>Sar</taxon>
        <taxon>Stramenopiles</taxon>
        <taxon>Ochrophyta</taxon>
        <taxon>Bacillariophyta</taxon>
        <taxon>Bacillariophyceae</taxon>
        <taxon>Bacillariophycidae</taxon>
        <taxon>Naviculales</taxon>
        <taxon>Naviculaceae</taxon>
        <taxon>Seminavis</taxon>
    </lineage>
</organism>
<dbReference type="InterPro" id="IPR036612">
    <property type="entry name" value="KH_dom_type_1_sf"/>
</dbReference>
<evidence type="ECO:0000256" key="2">
    <source>
        <dbReference type="ARBA" id="ARBA00010382"/>
    </source>
</evidence>
<evidence type="ECO:0000256" key="5">
    <source>
        <dbReference type="ARBA" id="ARBA00022771"/>
    </source>
</evidence>
<feature type="region of interest" description="Disordered" evidence="12">
    <location>
        <begin position="65"/>
        <end position="151"/>
    </location>
</feature>
<evidence type="ECO:0000256" key="12">
    <source>
        <dbReference type="SAM" id="MobiDB-lite"/>
    </source>
</evidence>